<keyword evidence="2" id="KW-1185">Reference proteome</keyword>
<organism evidence="1 2">
    <name type="scientific">Ferrimicrobium acidiphilum DSM 19497</name>
    <dbReference type="NCBI Taxonomy" id="1121877"/>
    <lineage>
        <taxon>Bacteria</taxon>
        <taxon>Bacillati</taxon>
        <taxon>Actinomycetota</taxon>
        <taxon>Acidimicrobiia</taxon>
        <taxon>Acidimicrobiales</taxon>
        <taxon>Acidimicrobiaceae</taxon>
        <taxon>Ferrimicrobium</taxon>
    </lineage>
</organism>
<dbReference type="OrthoDB" id="9929106at2"/>
<dbReference type="Proteomes" id="UP000032336">
    <property type="component" value="Unassembled WGS sequence"/>
</dbReference>
<proteinExistence type="predicted"/>
<sequence>MNQPGGVPAGLSGKPLARRAALLAVSGSKLAEGGVGVTRTFPTWNEDGSGFEL</sequence>
<dbReference type="RefSeq" id="WP_156099273.1">
    <property type="nucleotide sequence ID" value="NZ_JQKF01000009.1"/>
</dbReference>
<dbReference type="GeneID" id="78374143"/>
<comment type="caution">
    <text evidence="1">The sequence shown here is derived from an EMBL/GenBank/DDBJ whole genome shotgun (WGS) entry which is preliminary data.</text>
</comment>
<accession>A0A0D8FWH6</accession>
<protein>
    <submittedName>
        <fullName evidence="1">Uncharacterized protein</fullName>
    </submittedName>
</protein>
<gene>
    <name evidence="1" type="ORF">FEAC_03960</name>
</gene>
<reference evidence="1 2" key="1">
    <citation type="submission" date="2015-01" db="EMBL/GenBank/DDBJ databases">
        <title>Draft genome of the acidophilic iron oxidizer Ferrimicrobium acidiphilum strain T23.</title>
        <authorList>
            <person name="Poehlein A."/>
            <person name="Eisen S."/>
            <person name="Schloemann M."/>
            <person name="Johnson B.D."/>
            <person name="Daniel R."/>
            <person name="Muehling M."/>
        </authorList>
    </citation>
    <scope>NUCLEOTIDE SEQUENCE [LARGE SCALE GENOMIC DNA]</scope>
    <source>
        <strain evidence="1 2">T23</strain>
    </source>
</reference>
<evidence type="ECO:0000313" key="2">
    <source>
        <dbReference type="Proteomes" id="UP000032336"/>
    </source>
</evidence>
<evidence type="ECO:0000313" key="1">
    <source>
        <dbReference type="EMBL" id="KJE77653.1"/>
    </source>
</evidence>
<name>A0A0D8FWH6_9ACTN</name>
<dbReference type="EMBL" id="JXUW01000003">
    <property type="protein sequence ID" value="KJE77653.1"/>
    <property type="molecule type" value="Genomic_DNA"/>
</dbReference>
<dbReference type="AlphaFoldDB" id="A0A0D8FWH6"/>